<dbReference type="AlphaFoldDB" id="A0A0S3T5T0"/>
<dbReference type="PANTHER" id="PTHR24015">
    <property type="entry name" value="OS07G0578800 PROTEIN-RELATED"/>
    <property type="match status" value="1"/>
</dbReference>
<dbReference type="Pfam" id="PF13041">
    <property type="entry name" value="PPR_2"/>
    <property type="match status" value="1"/>
</dbReference>
<evidence type="ECO:0008006" key="5">
    <source>
        <dbReference type="Google" id="ProtNLM"/>
    </source>
</evidence>
<dbReference type="GO" id="GO:0009451">
    <property type="term" value="P:RNA modification"/>
    <property type="evidence" value="ECO:0007669"/>
    <property type="project" value="InterPro"/>
</dbReference>
<organism evidence="3 4">
    <name type="scientific">Vigna angularis var. angularis</name>
    <dbReference type="NCBI Taxonomy" id="157739"/>
    <lineage>
        <taxon>Eukaryota</taxon>
        <taxon>Viridiplantae</taxon>
        <taxon>Streptophyta</taxon>
        <taxon>Embryophyta</taxon>
        <taxon>Tracheophyta</taxon>
        <taxon>Spermatophyta</taxon>
        <taxon>Magnoliopsida</taxon>
        <taxon>eudicotyledons</taxon>
        <taxon>Gunneridae</taxon>
        <taxon>Pentapetalae</taxon>
        <taxon>rosids</taxon>
        <taxon>fabids</taxon>
        <taxon>Fabales</taxon>
        <taxon>Fabaceae</taxon>
        <taxon>Papilionoideae</taxon>
        <taxon>50 kb inversion clade</taxon>
        <taxon>NPAAA clade</taxon>
        <taxon>indigoferoid/millettioid clade</taxon>
        <taxon>Phaseoleae</taxon>
        <taxon>Vigna</taxon>
    </lineage>
</organism>
<evidence type="ECO:0000256" key="2">
    <source>
        <dbReference type="PROSITE-ProRule" id="PRU00708"/>
    </source>
</evidence>
<accession>A0A0S3T5T0</accession>
<name>A0A0S3T5T0_PHAAN</name>
<dbReference type="NCBIfam" id="TIGR00756">
    <property type="entry name" value="PPR"/>
    <property type="match status" value="1"/>
</dbReference>
<sequence>MLVRDVVSWTGLISGYVKARLFNEAIALFLRMDVEPNVATFVSILGACGKLGCLNLGKGIHGLGLKCLFGKELVVCNAVLECLYRWNAF</sequence>
<dbReference type="Gene3D" id="1.25.40.10">
    <property type="entry name" value="Tetratricopeptide repeat domain"/>
    <property type="match status" value="1"/>
</dbReference>
<protein>
    <recommendedName>
        <fullName evidence="5">Pentatricopeptide repeat-containing protein</fullName>
    </recommendedName>
</protein>
<keyword evidence="4" id="KW-1185">Reference proteome</keyword>
<dbReference type="Proteomes" id="UP000291084">
    <property type="component" value="Chromosome 10"/>
</dbReference>
<dbReference type="InterPro" id="IPR002885">
    <property type="entry name" value="PPR_rpt"/>
</dbReference>
<dbReference type="InterPro" id="IPR046960">
    <property type="entry name" value="PPR_At4g14850-like_plant"/>
</dbReference>
<evidence type="ECO:0000313" key="4">
    <source>
        <dbReference type="Proteomes" id="UP000291084"/>
    </source>
</evidence>
<reference evidence="3 4" key="1">
    <citation type="journal article" date="2015" name="Sci. Rep.">
        <title>The power of single molecule real-time sequencing technology in the de novo assembly of a eukaryotic genome.</title>
        <authorList>
            <person name="Sakai H."/>
            <person name="Naito K."/>
            <person name="Ogiso-Tanaka E."/>
            <person name="Takahashi Y."/>
            <person name="Iseki K."/>
            <person name="Muto C."/>
            <person name="Satou K."/>
            <person name="Teruya K."/>
            <person name="Shiroma A."/>
            <person name="Shimoji M."/>
            <person name="Hirano T."/>
            <person name="Itoh T."/>
            <person name="Kaga A."/>
            <person name="Tomooka N."/>
        </authorList>
    </citation>
    <scope>NUCLEOTIDE SEQUENCE [LARGE SCALE GENOMIC DNA]</scope>
    <source>
        <strain evidence="4">cv. Shumari</strain>
    </source>
</reference>
<dbReference type="EMBL" id="AP015043">
    <property type="protein sequence ID" value="BAU00569.1"/>
    <property type="molecule type" value="Genomic_DNA"/>
</dbReference>
<dbReference type="PROSITE" id="PS51375">
    <property type="entry name" value="PPR"/>
    <property type="match status" value="1"/>
</dbReference>
<evidence type="ECO:0000313" key="3">
    <source>
        <dbReference type="EMBL" id="BAU00569.1"/>
    </source>
</evidence>
<evidence type="ECO:0000256" key="1">
    <source>
        <dbReference type="ARBA" id="ARBA00022737"/>
    </source>
</evidence>
<dbReference type="PANTHER" id="PTHR24015:SF548">
    <property type="entry name" value="OS08G0340900 PROTEIN"/>
    <property type="match status" value="1"/>
</dbReference>
<proteinExistence type="predicted"/>
<dbReference type="GO" id="GO:0003723">
    <property type="term" value="F:RNA binding"/>
    <property type="evidence" value="ECO:0007669"/>
    <property type="project" value="InterPro"/>
</dbReference>
<keyword evidence="1" id="KW-0677">Repeat</keyword>
<gene>
    <name evidence="3" type="primary">Vigan.10G217600</name>
    <name evidence="3" type="ORF">VIGAN_10217600</name>
</gene>
<dbReference type="InterPro" id="IPR011990">
    <property type="entry name" value="TPR-like_helical_dom_sf"/>
</dbReference>
<feature type="repeat" description="PPR" evidence="2">
    <location>
        <begin position="5"/>
        <end position="35"/>
    </location>
</feature>